<organism evidence="1">
    <name type="scientific">Caldicellulosiruptor owensensis</name>
    <dbReference type="NCBI Taxonomy" id="55205"/>
    <lineage>
        <taxon>Bacteria</taxon>
        <taxon>Bacillati</taxon>
        <taxon>Bacillota</taxon>
        <taxon>Bacillota incertae sedis</taxon>
        <taxon>Caldicellulosiruptorales</taxon>
        <taxon>Caldicellulosiruptoraceae</taxon>
        <taxon>Caldicellulosiruptor</taxon>
    </lineage>
</organism>
<proteinExistence type="predicted"/>
<protein>
    <submittedName>
        <fullName evidence="1">Uncharacterized protein</fullName>
    </submittedName>
</protein>
<dbReference type="AlphaFoldDB" id="A0A7C5Z780"/>
<gene>
    <name evidence="1" type="ORF">ENL71_00680</name>
</gene>
<name>A0A7C5Z780_9FIRM</name>
<sequence length="176" mass="21243">MARKLSQEKIDEILRLYYEEHKEKIEIHRITKVSRPTIDKYVEADPRYPAEIEWREKQARERRKAQWREYQHKKRERAKRELWDETYEIMKREHAQAVAELSCHKWPCAATLYEFLKSAYKWVRGKFVRKDCLEDGTLVPATLPKYIKPVHTLSEGLKRKRNTVINTANNELAPSY</sequence>
<dbReference type="EMBL" id="DRUZ01000010">
    <property type="protein sequence ID" value="HHS01058.1"/>
    <property type="molecule type" value="Genomic_DNA"/>
</dbReference>
<reference evidence="1" key="1">
    <citation type="journal article" date="2020" name="mSystems">
        <title>Genome- and Community-Level Interaction Insights into Carbon Utilization and Element Cycling Functions of Hydrothermarchaeota in Hydrothermal Sediment.</title>
        <authorList>
            <person name="Zhou Z."/>
            <person name="Liu Y."/>
            <person name="Xu W."/>
            <person name="Pan J."/>
            <person name="Luo Z.H."/>
            <person name="Li M."/>
        </authorList>
    </citation>
    <scope>NUCLEOTIDE SEQUENCE [LARGE SCALE GENOMIC DNA]</scope>
    <source>
        <strain evidence="1">SpSt-102</strain>
    </source>
</reference>
<accession>A0A7C5Z780</accession>
<evidence type="ECO:0000313" key="1">
    <source>
        <dbReference type="EMBL" id="HHS01058.1"/>
    </source>
</evidence>
<comment type="caution">
    <text evidence="1">The sequence shown here is derived from an EMBL/GenBank/DDBJ whole genome shotgun (WGS) entry which is preliminary data.</text>
</comment>